<keyword evidence="9" id="KW-1185">Reference proteome</keyword>
<dbReference type="EMBL" id="CP136890">
    <property type="protein sequence ID" value="WOK94885.1"/>
    <property type="molecule type" value="Genomic_DNA"/>
</dbReference>
<evidence type="ECO:0000256" key="6">
    <source>
        <dbReference type="RuleBase" id="RU363077"/>
    </source>
</evidence>
<feature type="transmembrane region" description="Helical" evidence="6">
    <location>
        <begin position="316"/>
        <end position="335"/>
    </location>
</feature>
<keyword evidence="5 6" id="KW-0472">Membrane</keyword>
<reference evidence="8 9" key="1">
    <citation type="submission" date="2023-10" db="EMBL/GenBank/DDBJ databases">
        <title>Chromosome-scale genome assembly provides insights into flower coloration mechanisms of Canna indica.</title>
        <authorList>
            <person name="Li C."/>
        </authorList>
    </citation>
    <scope>NUCLEOTIDE SEQUENCE [LARGE SCALE GENOMIC DNA]</scope>
    <source>
        <tissue evidence="8">Flower</tissue>
    </source>
</reference>
<feature type="transmembrane region" description="Helical" evidence="6">
    <location>
        <begin position="82"/>
        <end position="103"/>
    </location>
</feature>
<proteinExistence type="inferred from homology"/>
<dbReference type="Pfam" id="PF00892">
    <property type="entry name" value="EamA"/>
    <property type="match status" value="2"/>
</dbReference>
<evidence type="ECO:0000259" key="7">
    <source>
        <dbReference type="Pfam" id="PF00892"/>
    </source>
</evidence>
<dbReference type="SUPFAM" id="SSF103481">
    <property type="entry name" value="Multidrug resistance efflux transporter EmrE"/>
    <property type="match status" value="2"/>
</dbReference>
<feature type="transmembrane region" description="Helical" evidence="6">
    <location>
        <begin position="291"/>
        <end position="310"/>
    </location>
</feature>
<feature type="transmembrane region" description="Helical" evidence="6">
    <location>
        <begin position="20"/>
        <end position="41"/>
    </location>
</feature>
<feature type="transmembrane region" description="Helical" evidence="6">
    <location>
        <begin position="195"/>
        <end position="215"/>
    </location>
</feature>
<protein>
    <recommendedName>
        <fullName evidence="6">WAT1-related protein</fullName>
    </recommendedName>
</protein>
<dbReference type="GO" id="GO:0022857">
    <property type="term" value="F:transmembrane transporter activity"/>
    <property type="evidence" value="ECO:0007669"/>
    <property type="project" value="InterPro"/>
</dbReference>
<feature type="domain" description="EamA" evidence="7">
    <location>
        <begin position="197"/>
        <end position="335"/>
    </location>
</feature>
<evidence type="ECO:0000256" key="2">
    <source>
        <dbReference type="ARBA" id="ARBA00007635"/>
    </source>
</evidence>
<dbReference type="AlphaFoldDB" id="A0AAQ3Q369"/>
<keyword evidence="4 6" id="KW-1133">Transmembrane helix</keyword>
<dbReference type="GO" id="GO:0016020">
    <property type="term" value="C:membrane"/>
    <property type="evidence" value="ECO:0007669"/>
    <property type="project" value="UniProtKB-SubCell"/>
</dbReference>
<evidence type="ECO:0000256" key="1">
    <source>
        <dbReference type="ARBA" id="ARBA00004141"/>
    </source>
</evidence>
<feature type="domain" description="EamA" evidence="7">
    <location>
        <begin position="23"/>
        <end position="161"/>
    </location>
</feature>
<sequence>MAEDGAKSRAIWGVPEKVQLHVAMLALQFGYAGFHVVSRMALNMGISKVVFPVYRNIIALILLVPFAYFLEKKDRPAMTRSFLIQFFLLALCGITANQGFYLLGLDNTSPTFASAIQNSVPAITFAMAAAIRIEKVRFSRRDGMAKIAGTLACVGGAMIITLYKGPSIFSPSSTGTLNEAAPAVLRLDDAKGKDWTLGCIYLIGHCLSWSGWLVLQAPVLKKYPARLSVTSYTCFFGVIQFLIIAAFIERDADAWIFHSGGELFSILYAGFVASGIAFAVQIWCIDRGGPVFVAVYQPVQTLVVAIVASVALGEQFYLGGIIGAIFIIIGLYLVLWGKSEERAFAAKEAAAIVSSTCEHDGRPTSSLKASNLTHPLLSSSTSENA</sequence>
<evidence type="ECO:0000256" key="4">
    <source>
        <dbReference type="ARBA" id="ARBA00022989"/>
    </source>
</evidence>
<feature type="transmembrane region" description="Helical" evidence="6">
    <location>
        <begin position="263"/>
        <end position="284"/>
    </location>
</feature>
<gene>
    <name evidence="8" type="ORF">Cni_G03590</name>
</gene>
<dbReference type="PANTHER" id="PTHR31218">
    <property type="entry name" value="WAT1-RELATED PROTEIN"/>
    <property type="match status" value="1"/>
</dbReference>
<organism evidence="8 9">
    <name type="scientific">Canna indica</name>
    <name type="common">Indian-shot</name>
    <dbReference type="NCBI Taxonomy" id="4628"/>
    <lineage>
        <taxon>Eukaryota</taxon>
        <taxon>Viridiplantae</taxon>
        <taxon>Streptophyta</taxon>
        <taxon>Embryophyta</taxon>
        <taxon>Tracheophyta</taxon>
        <taxon>Spermatophyta</taxon>
        <taxon>Magnoliopsida</taxon>
        <taxon>Liliopsida</taxon>
        <taxon>Zingiberales</taxon>
        <taxon>Cannaceae</taxon>
        <taxon>Canna</taxon>
    </lineage>
</organism>
<accession>A0AAQ3Q369</accession>
<dbReference type="InterPro" id="IPR030184">
    <property type="entry name" value="WAT1-related"/>
</dbReference>
<feature type="transmembrane region" description="Helical" evidence="6">
    <location>
        <begin position="115"/>
        <end position="133"/>
    </location>
</feature>
<dbReference type="InterPro" id="IPR037185">
    <property type="entry name" value="EmrE-like"/>
</dbReference>
<keyword evidence="3 6" id="KW-0812">Transmembrane</keyword>
<feature type="transmembrane region" description="Helical" evidence="6">
    <location>
        <begin position="145"/>
        <end position="163"/>
    </location>
</feature>
<evidence type="ECO:0000256" key="5">
    <source>
        <dbReference type="ARBA" id="ARBA00023136"/>
    </source>
</evidence>
<comment type="similarity">
    <text evidence="2 6">Belongs to the drug/metabolite transporter (DMT) superfamily. Plant drug/metabolite exporter (P-DME) (TC 2.A.7.4) family.</text>
</comment>
<feature type="transmembrane region" description="Helical" evidence="6">
    <location>
        <begin position="53"/>
        <end position="70"/>
    </location>
</feature>
<feature type="transmembrane region" description="Helical" evidence="6">
    <location>
        <begin position="227"/>
        <end position="248"/>
    </location>
</feature>
<evidence type="ECO:0000313" key="9">
    <source>
        <dbReference type="Proteomes" id="UP001327560"/>
    </source>
</evidence>
<dbReference type="Proteomes" id="UP001327560">
    <property type="component" value="Chromosome 1"/>
</dbReference>
<comment type="subcellular location">
    <subcellularLocation>
        <location evidence="1 6">Membrane</location>
        <topology evidence="1 6">Multi-pass membrane protein</topology>
    </subcellularLocation>
</comment>
<evidence type="ECO:0000256" key="3">
    <source>
        <dbReference type="ARBA" id="ARBA00022692"/>
    </source>
</evidence>
<name>A0AAQ3Q369_9LILI</name>
<dbReference type="InterPro" id="IPR000620">
    <property type="entry name" value="EamA_dom"/>
</dbReference>
<evidence type="ECO:0000313" key="8">
    <source>
        <dbReference type="EMBL" id="WOK94885.1"/>
    </source>
</evidence>